<dbReference type="AlphaFoldDB" id="A0AA35Z7J9"/>
<dbReference type="EMBL" id="OX465081">
    <property type="protein sequence ID" value="CAI9287221.1"/>
    <property type="molecule type" value="Genomic_DNA"/>
</dbReference>
<gene>
    <name evidence="1" type="ORF">LSALG_LOCUS26598</name>
</gene>
<evidence type="ECO:0000313" key="2">
    <source>
        <dbReference type="Proteomes" id="UP001177003"/>
    </source>
</evidence>
<evidence type="ECO:0000313" key="1">
    <source>
        <dbReference type="EMBL" id="CAI9287221.1"/>
    </source>
</evidence>
<proteinExistence type="predicted"/>
<accession>A0AA35Z7J9</accession>
<dbReference type="Proteomes" id="UP001177003">
    <property type="component" value="Chromosome 5"/>
</dbReference>
<reference evidence="1" key="1">
    <citation type="submission" date="2023-04" db="EMBL/GenBank/DDBJ databases">
        <authorList>
            <person name="Vijverberg K."/>
            <person name="Xiong W."/>
            <person name="Schranz E."/>
        </authorList>
    </citation>
    <scope>NUCLEOTIDE SEQUENCE</scope>
</reference>
<organism evidence="1 2">
    <name type="scientific">Lactuca saligna</name>
    <name type="common">Willowleaf lettuce</name>
    <dbReference type="NCBI Taxonomy" id="75948"/>
    <lineage>
        <taxon>Eukaryota</taxon>
        <taxon>Viridiplantae</taxon>
        <taxon>Streptophyta</taxon>
        <taxon>Embryophyta</taxon>
        <taxon>Tracheophyta</taxon>
        <taxon>Spermatophyta</taxon>
        <taxon>Magnoliopsida</taxon>
        <taxon>eudicotyledons</taxon>
        <taxon>Gunneridae</taxon>
        <taxon>Pentapetalae</taxon>
        <taxon>asterids</taxon>
        <taxon>campanulids</taxon>
        <taxon>Asterales</taxon>
        <taxon>Asteraceae</taxon>
        <taxon>Cichorioideae</taxon>
        <taxon>Cichorieae</taxon>
        <taxon>Lactucinae</taxon>
        <taxon>Lactuca</taxon>
    </lineage>
</organism>
<name>A0AA35Z7J9_LACSI</name>
<keyword evidence="2" id="KW-1185">Reference proteome</keyword>
<protein>
    <submittedName>
        <fullName evidence="1">Uncharacterized protein</fullName>
    </submittedName>
</protein>
<sequence>MKSPKILNPAFSPTFVSICSLTSHLLRLLPSPASTTSNPHRLFKSAQRKLGLFLIGGYGMEEFGENNDEEEEQEKRKDVGLTTETSCIETTPAKSHFVTIIFKFVLTDIVVIVDSFSISSISRCFLIIILTNFQPICSRFFASVFKTPTFHQILYSSFFFFKFLREEPRIYKPKV</sequence>